<evidence type="ECO:0000256" key="4">
    <source>
        <dbReference type="ARBA" id="ARBA00022801"/>
    </source>
</evidence>
<dbReference type="GO" id="GO:0004722">
    <property type="term" value="F:protein serine/threonine phosphatase activity"/>
    <property type="evidence" value="ECO:0007669"/>
    <property type="project" value="UniProtKB-EC"/>
</dbReference>
<gene>
    <name evidence="10" type="ORF">H0921_02455</name>
</gene>
<dbReference type="InterPro" id="IPR003595">
    <property type="entry name" value="Tyr_Pase_cat"/>
</dbReference>
<dbReference type="InterPro" id="IPR016130">
    <property type="entry name" value="Tyr_Pase_AS"/>
</dbReference>
<accession>A0A7V8VBJ0</accession>
<dbReference type="InterPro" id="IPR057023">
    <property type="entry name" value="PTP-SAK"/>
</dbReference>
<dbReference type="SMART" id="SM00404">
    <property type="entry name" value="PTPc_motif"/>
    <property type="match status" value="1"/>
</dbReference>
<evidence type="ECO:0000256" key="5">
    <source>
        <dbReference type="ARBA" id="ARBA00022912"/>
    </source>
</evidence>
<keyword evidence="4" id="KW-0378">Hydrolase</keyword>
<evidence type="ECO:0000313" key="11">
    <source>
        <dbReference type="Proteomes" id="UP000542342"/>
    </source>
</evidence>
<dbReference type="CDD" id="cd14504">
    <property type="entry name" value="DUSP23"/>
    <property type="match status" value="1"/>
</dbReference>
<dbReference type="Gene3D" id="3.90.190.10">
    <property type="entry name" value="Protein tyrosine phosphatase superfamily"/>
    <property type="match status" value="1"/>
</dbReference>
<dbReference type="PROSITE" id="PS50054">
    <property type="entry name" value="TYR_PHOSPHATASE_DUAL"/>
    <property type="match status" value="1"/>
</dbReference>
<name>A0A7V8VBJ0_9BACT</name>
<comment type="subcellular location">
    <subcellularLocation>
        <location evidence="1">Cytoplasm</location>
        <location evidence="1">Cytosol</location>
    </subcellularLocation>
</comment>
<dbReference type="RefSeq" id="WP_194536422.1">
    <property type="nucleotide sequence ID" value="NZ_JACEFB010000001.1"/>
</dbReference>
<evidence type="ECO:0000256" key="6">
    <source>
        <dbReference type="ARBA" id="ARBA00047761"/>
    </source>
</evidence>
<reference evidence="10 11" key="1">
    <citation type="submission" date="2020-07" db="EMBL/GenBank/DDBJ databases">
        <title>Thermogemmata thermophila gen. nov., sp. nov., a novel moderate thermophilic planctomycete from a Kamchatka hot spring.</title>
        <authorList>
            <person name="Elcheninov A.G."/>
            <person name="Podosokorskaya O.A."/>
            <person name="Kovaleva O.L."/>
            <person name="Novikov A."/>
            <person name="Bonch-Osmolovskaya E.A."/>
            <person name="Toshchakov S.V."/>
            <person name="Kublanov I.V."/>
        </authorList>
    </citation>
    <scope>NUCLEOTIDE SEQUENCE [LARGE SCALE GENOMIC DNA]</scope>
    <source>
        <strain evidence="10 11">2918</strain>
    </source>
</reference>
<evidence type="ECO:0000256" key="1">
    <source>
        <dbReference type="ARBA" id="ARBA00004514"/>
    </source>
</evidence>
<evidence type="ECO:0000313" key="10">
    <source>
        <dbReference type="EMBL" id="MBA2225017.1"/>
    </source>
</evidence>
<feature type="domain" description="Tyrosine specific protein phosphatases" evidence="9">
    <location>
        <begin position="71"/>
        <end position="138"/>
    </location>
</feature>
<dbReference type="SUPFAM" id="SSF52799">
    <property type="entry name" value="(Phosphotyrosine protein) phosphatases II"/>
    <property type="match status" value="1"/>
</dbReference>
<dbReference type="Pfam" id="PF22784">
    <property type="entry name" value="PTP-SAK"/>
    <property type="match status" value="1"/>
</dbReference>
<comment type="catalytic activity">
    <reaction evidence="7">
        <text>O-phospho-L-threonyl-[protein] + H2O = L-threonyl-[protein] + phosphate</text>
        <dbReference type="Rhea" id="RHEA:47004"/>
        <dbReference type="Rhea" id="RHEA-COMP:11060"/>
        <dbReference type="Rhea" id="RHEA-COMP:11605"/>
        <dbReference type="ChEBI" id="CHEBI:15377"/>
        <dbReference type="ChEBI" id="CHEBI:30013"/>
        <dbReference type="ChEBI" id="CHEBI:43474"/>
        <dbReference type="ChEBI" id="CHEBI:61977"/>
        <dbReference type="EC" id="3.1.3.16"/>
    </reaction>
</comment>
<dbReference type="FunFam" id="3.90.190.10:FF:000063">
    <property type="entry name" value="Dual specificity phosphatase 23"/>
    <property type="match status" value="1"/>
</dbReference>
<dbReference type="SMART" id="SM00195">
    <property type="entry name" value="DSPc"/>
    <property type="match status" value="1"/>
</dbReference>
<dbReference type="EMBL" id="JACEFB010000001">
    <property type="protein sequence ID" value="MBA2225017.1"/>
    <property type="molecule type" value="Genomic_DNA"/>
</dbReference>
<dbReference type="InterPro" id="IPR000387">
    <property type="entry name" value="Tyr_Pase_dom"/>
</dbReference>
<keyword evidence="3" id="KW-0963">Cytoplasm</keyword>
<protein>
    <submittedName>
        <fullName evidence="10">Dual specificity protein phosphatase family protein</fullName>
    </submittedName>
</protein>
<evidence type="ECO:0000256" key="2">
    <source>
        <dbReference type="ARBA" id="ARBA00008601"/>
    </source>
</evidence>
<dbReference type="GO" id="GO:0005829">
    <property type="term" value="C:cytosol"/>
    <property type="evidence" value="ECO:0007669"/>
    <property type="project" value="UniProtKB-SubCell"/>
</dbReference>
<dbReference type="InterPro" id="IPR050561">
    <property type="entry name" value="PTP"/>
</dbReference>
<comment type="catalytic activity">
    <reaction evidence="6">
        <text>O-phospho-L-seryl-[protein] + H2O = L-seryl-[protein] + phosphate</text>
        <dbReference type="Rhea" id="RHEA:20629"/>
        <dbReference type="Rhea" id="RHEA-COMP:9863"/>
        <dbReference type="Rhea" id="RHEA-COMP:11604"/>
        <dbReference type="ChEBI" id="CHEBI:15377"/>
        <dbReference type="ChEBI" id="CHEBI:29999"/>
        <dbReference type="ChEBI" id="CHEBI:43474"/>
        <dbReference type="ChEBI" id="CHEBI:83421"/>
        <dbReference type="EC" id="3.1.3.16"/>
    </reaction>
</comment>
<dbReference type="AlphaFoldDB" id="A0A7V8VBJ0"/>
<dbReference type="InterPro" id="IPR020422">
    <property type="entry name" value="TYR_PHOSPHATASE_DUAL_dom"/>
</dbReference>
<evidence type="ECO:0000259" key="9">
    <source>
        <dbReference type="PROSITE" id="PS50056"/>
    </source>
</evidence>
<proteinExistence type="inferred from homology"/>
<evidence type="ECO:0000256" key="3">
    <source>
        <dbReference type="ARBA" id="ARBA00022490"/>
    </source>
</evidence>
<dbReference type="PANTHER" id="PTHR23339">
    <property type="entry name" value="TYROSINE SPECIFIC PROTEIN PHOSPHATASE AND DUAL SPECIFICITY PROTEIN PHOSPHATASE"/>
    <property type="match status" value="1"/>
</dbReference>
<feature type="domain" description="Tyrosine-protein phosphatase" evidence="8">
    <location>
        <begin position="5"/>
        <end position="152"/>
    </location>
</feature>
<evidence type="ECO:0000256" key="7">
    <source>
        <dbReference type="ARBA" id="ARBA00048336"/>
    </source>
</evidence>
<dbReference type="PROSITE" id="PS00383">
    <property type="entry name" value="TYR_PHOSPHATASE_1"/>
    <property type="match status" value="1"/>
</dbReference>
<sequence length="160" mass="17170">MPPPRFTWIIPGQLAALAQPEAVEDLLWLRREGVEVLISLTEVPPPRAGINEAGLMLVHVPVEDMTAPALEQLEQVVETIRRANAAGLGVAVHCTAGLGRTGTALAAYLVSQGYSPQDAIATVRSLRPGSIETAEQERAIEEFARHWAARKKDAPGHPSS</sequence>
<keyword evidence="5" id="KW-0904">Protein phosphatase</keyword>
<organism evidence="10 11">
    <name type="scientific">Thermogemmata fonticola</name>
    <dbReference type="NCBI Taxonomy" id="2755323"/>
    <lineage>
        <taxon>Bacteria</taxon>
        <taxon>Pseudomonadati</taxon>
        <taxon>Planctomycetota</taxon>
        <taxon>Planctomycetia</taxon>
        <taxon>Gemmatales</taxon>
        <taxon>Gemmataceae</taxon>
        <taxon>Thermogemmata</taxon>
    </lineage>
</organism>
<dbReference type="Proteomes" id="UP000542342">
    <property type="component" value="Unassembled WGS sequence"/>
</dbReference>
<dbReference type="PROSITE" id="PS50056">
    <property type="entry name" value="TYR_PHOSPHATASE_2"/>
    <property type="match status" value="1"/>
</dbReference>
<comment type="caution">
    <text evidence="10">The sequence shown here is derived from an EMBL/GenBank/DDBJ whole genome shotgun (WGS) entry which is preliminary data.</text>
</comment>
<keyword evidence="11" id="KW-1185">Reference proteome</keyword>
<dbReference type="InterPro" id="IPR029021">
    <property type="entry name" value="Prot-tyrosine_phosphatase-like"/>
</dbReference>
<comment type="similarity">
    <text evidence="2">Belongs to the protein-tyrosine phosphatase family. Non-receptor class dual specificity subfamily.</text>
</comment>
<evidence type="ECO:0000259" key="8">
    <source>
        <dbReference type="PROSITE" id="PS50054"/>
    </source>
</evidence>